<dbReference type="RefSeq" id="XP_011128876.1">
    <property type="nucleotide sequence ID" value="XM_011130574.1"/>
</dbReference>
<feature type="coiled-coil region" evidence="1">
    <location>
        <begin position="406"/>
        <end position="461"/>
    </location>
</feature>
<dbReference type="GeneID" id="22910740"/>
<feature type="coiled-coil region" evidence="1">
    <location>
        <begin position="164"/>
        <end position="212"/>
    </location>
</feature>
<evidence type="ECO:0000313" key="3">
    <source>
        <dbReference type="EMBL" id="EZG84058.1"/>
    </source>
</evidence>
<keyword evidence="4" id="KW-1185">Reference proteome</keyword>
<feature type="compositionally biased region" description="Basic and acidic residues" evidence="2">
    <location>
        <begin position="146"/>
        <end position="156"/>
    </location>
</feature>
<sequence>MSQRQRDTIVLAVRIFQALKTTEFSVLMEQVLRNTHQASDQQGGAGDTGTFVATDVDLLLVLELMAMQAVASLEYAHTMEKEKKNAVLERDSLERDINETLQSYQSLIHEIMSNQVDMETLNRHVSQTLSRSVRTSAGSIDLGSLSKHDPPRHDPSRQVNTADYKQLQSQLKESQAKSEAYLKEMEGHRIKLNELQRRLNEKDQQLQELLLNTSHHPAQEPVMNTQKVAQHLNDLNTVTIKDTDNFHDYDRMLNERAKEVDMLRGRVESLTRKCEELTADRDFINKKMTALQAKQRTEGTSPSRQLETMTTIRNKELEMYKANVDELQTKLDRTNREMETIIGRESKLRKECQRLKTELDERTFTKMNQTAFKHGHEQTVLDMDTAGGTALLMQTTTQTAPVDKCLREKDETIRTLQAEADKTKTQNMILTTQNNELKIENKRLNDEVQSLQEKLRKALSSK</sequence>
<comment type="caution">
    <text evidence="3">The sequence shown here is derived from an EMBL/GenBank/DDBJ whole genome shotgun (WGS) entry which is preliminary data.</text>
</comment>
<dbReference type="AlphaFoldDB" id="A0A023BCP2"/>
<keyword evidence="1" id="KW-0175">Coiled coil</keyword>
<feature type="coiled-coil region" evidence="1">
    <location>
        <begin position="76"/>
        <end position="110"/>
    </location>
</feature>
<name>A0A023BCP2_GRENI</name>
<reference evidence="3" key="1">
    <citation type="submission" date="2013-12" db="EMBL/GenBank/DDBJ databases">
        <authorList>
            <person name="Omoto C.K."/>
            <person name="Sibley D."/>
            <person name="Venepally P."/>
            <person name="Hadjithomas M."/>
            <person name="Karamycheva S."/>
            <person name="Brunk B."/>
            <person name="Roos D."/>
            <person name="Caler E."/>
            <person name="Lorenzi H."/>
        </authorList>
    </citation>
    <scope>NUCLEOTIDE SEQUENCE</scope>
</reference>
<accession>A0A023BCP2</accession>
<evidence type="ECO:0000256" key="2">
    <source>
        <dbReference type="SAM" id="MobiDB-lite"/>
    </source>
</evidence>
<evidence type="ECO:0000256" key="1">
    <source>
        <dbReference type="SAM" id="Coils"/>
    </source>
</evidence>
<dbReference type="EMBL" id="AFNH02000099">
    <property type="protein sequence ID" value="EZG84058.1"/>
    <property type="molecule type" value="Genomic_DNA"/>
</dbReference>
<feature type="region of interest" description="Disordered" evidence="2">
    <location>
        <begin position="129"/>
        <end position="158"/>
    </location>
</feature>
<protein>
    <submittedName>
        <fullName evidence="3">Viral A-type inclusion protein</fullName>
    </submittedName>
</protein>
<gene>
    <name evidence="3" type="ORF">GNI_013330</name>
</gene>
<feature type="compositionally biased region" description="Polar residues" evidence="2">
    <location>
        <begin position="129"/>
        <end position="138"/>
    </location>
</feature>
<organism evidence="3 4">
    <name type="scientific">Gregarina niphandrodes</name>
    <name type="common">Septate eugregarine</name>
    <dbReference type="NCBI Taxonomy" id="110365"/>
    <lineage>
        <taxon>Eukaryota</taxon>
        <taxon>Sar</taxon>
        <taxon>Alveolata</taxon>
        <taxon>Apicomplexa</taxon>
        <taxon>Conoidasida</taxon>
        <taxon>Gregarinasina</taxon>
        <taxon>Eugregarinorida</taxon>
        <taxon>Gregarinidae</taxon>
        <taxon>Gregarina</taxon>
    </lineage>
</organism>
<proteinExistence type="predicted"/>
<evidence type="ECO:0000313" key="4">
    <source>
        <dbReference type="Proteomes" id="UP000019763"/>
    </source>
</evidence>
<dbReference type="VEuPathDB" id="CryptoDB:GNI_013330"/>
<dbReference type="Proteomes" id="UP000019763">
    <property type="component" value="Unassembled WGS sequence"/>
</dbReference>
<feature type="coiled-coil region" evidence="1">
    <location>
        <begin position="260"/>
        <end position="344"/>
    </location>
</feature>